<dbReference type="Pfam" id="PF17912">
    <property type="entry name" value="OB_MalK"/>
    <property type="match status" value="1"/>
</dbReference>
<reference evidence="5" key="1">
    <citation type="submission" date="2019-09" db="EMBL/GenBank/DDBJ databases">
        <title>Characterisation of the sponge microbiome using genome-centric metagenomics.</title>
        <authorList>
            <person name="Engelberts J.P."/>
            <person name="Robbins S.J."/>
            <person name="De Goeij J.M."/>
            <person name="Aranda M."/>
            <person name="Bell S.C."/>
            <person name="Webster N.S."/>
        </authorList>
    </citation>
    <scope>NUCLEOTIDE SEQUENCE</scope>
    <source>
        <strain evidence="5">SB0664_bin_27</strain>
    </source>
</reference>
<comment type="caution">
    <text evidence="5">The sequence shown here is derived from an EMBL/GenBank/DDBJ whole genome shotgun (WGS) entry which is preliminary data.</text>
</comment>
<dbReference type="SUPFAM" id="SSF50331">
    <property type="entry name" value="MOP-like"/>
    <property type="match status" value="1"/>
</dbReference>
<gene>
    <name evidence="5" type="ORF">F4Y42_19975</name>
</gene>
<proteinExistence type="predicted"/>
<evidence type="ECO:0000256" key="3">
    <source>
        <dbReference type="ARBA" id="ARBA00022840"/>
    </source>
</evidence>
<name>A0A6B0YYI4_9CHLR</name>
<dbReference type="InterPro" id="IPR027417">
    <property type="entry name" value="P-loop_NTPase"/>
</dbReference>
<dbReference type="CDD" id="cd03301">
    <property type="entry name" value="ABC_MalK_N"/>
    <property type="match status" value="1"/>
</dbReference>
<protein>
    <submittedName>
        <fullName evidence="5">ABC transporter ATP-binding protein</fullName>
    </submittedName>
</protein>
<dbReference type="GO" id="GO:0055052">
    <property type="term" value="C:ATP-binding cassette (ABC) transporter complex, substrate-binding subunit-containing"/>
    <property type="evidence" value="ECO:0007669"/>
    <property type="project" value="TreeGrafter"/>
</dbReference>
<dbReference type="InterPro" id="IPR008995">
    <property type="entry name" value="Mo/tungstate-bd_C_term_dom"/>
</dbReference>
<dbReference type="GO" id="GO:0005524">
    <property type="term" value="F:ATP binding"/>
    <property type="evidence" value="ECO:0007669"/>
    <property type="project" value="UniProtKB-KW"/>
</dbReference>
<dbReference type="FunFam" id="3.40.50.300:FF:000042">
    <property type="entry name" value="Maltose/maltodextrin ABC transporter, ATP-binding protein"/>
    <property type="match status" value="1"/>
</dbReference>
<evidence type="ECO:0000313" key="5">
    <source>
        <dbReference type="EMBL" id="MXY95723.1"/>
    </source>
</evidence>
<dbReference type="InterPro" id="IPR012340">
    <property type="entry name" value="NA-bd_OB-fold"/>
</dbReference>
<dbReference type="PANTHER" id="PTHR43875">
    <property type="entry name" value="MALTODEXTRIN IMPORT ATP-BINDING PROTEIN MSMX"/>
    <property type="match status" value="1"/>
</dbReference>
<organism evidence="5">
    <name type="scientific">Caldilineaceae bacterium SB0664_bin_27</name>
    <dbReference type="NCBI Taxonomy" id="2605260"/>
    <lineage>
        <taxon>Bacteria</taxon>
        <taxon>Bacillati</taxon>
        <taxon>Chloroflexota</taxon>
        <taxon>Caldilineae</taxon>
        <taxon>Caldilineales</taxon>
        <taxon>Caldilineaceae</taxon>
    </lineage>
</organism>
<accession>A0A6B0YYI4</accession>
<dbReference type="InterPro" id="IPR003593">
    <property type="entry name" value="AAA+_ATPase"/>
</dbReference>
<sequence>MAEVRIEGLTKYFGDTCAVNQLNLVVNDGDLVVLLGPSGCGKTTTMRCVAGLERPTYGDIYIGETRVNDLEPRERDVALVFQSYALYPHFTAFDNIAYPLRLRKTPKDEIERRVRDVAEMLGITHTLERPPGLCSGGEQQRIALGRAIVREPVVFLMDEPLSNIDALLRVYMRAEIKRLQHELGTTMIYVTHDQVEGMTMADQIAVMNQGTLQQLGTPTEIYDMPANNFVARFVGSTPMNFIPGALQKENGKTVHKSDQFVIPVSTEMADRAAELCPGGVCTLGVRPEEIRFSMDDEGTNQARVFLLEPLGSETILDIEKEGLLLKVKDVAATQVREGDVLSLSFNRFHLFDDETGAAIR</sequence>
<dbReference type="InterPro" id="IPR040582">
    <property type="entry name" value="OB_MalK-like"/>
</dbReference>
<dbReference type="Gene3D" id="3.40.50.300">
    <property type="entry name" value="P-loop containing nucleotide triphosphate hydrolases"/>
    <property type="match status" value="1"/>
</dbReference>
<dbReference type="GO" id="GO:0140359">
    <property type="term" value="F:ABC-type transporter activity"/>
    <property type="evidence" value="ECO:0007669"/>
    <property type="project" value="InterPro"/>
</dbReference>
<keyword evidence="3 5" id="KW-0067">ATP-binding</keyword>
<keyword evidence="2" id="KW-0547">Nucleotide-binding</keyword>
<dbReference type="InterPro" id="IPR015855">
    <property type="entry name" value="ABC_transpr_MalK-like"/>
</dbReference>
<dbReference type="PANTHER" id="PTHR43875:SF1">
    <property type="entry name" value="OSMOPROTECTIVE COMPOUNDS UPTAKE ATP-BINDING PROTEIN GGTA"/>
    <property type="match status" value="1"/>
</dbReference>
<feature type="domain" description="ABC transporter" evidence="4">
    <location>
        <begin position="4"/>
        <end position="234"/>
    </location>
</feature>
<evidence type="ECO:0000256" key="2">
    <source>
        <dbReference type="ARBA" id="ARBA00022741"/>
    </source>
</evidence>
<evidence type="ECO:0000259" key="4">
    <source>
        <dbReference type="PROSITE" id="PS50893"/>
    </source>
</evidence>
<dbReference type="InterPro" id="IPR003439">
    <property type="entry name" value="ABC_transporter-like_ATP-bd"/>
</dbReference>
<dbReference type="AlphaFoldDB" id="A0A6B0YYI4"/>
<keyword evidence="1" id="KW-0813">Transport</keyword>
<dbReference type="SMART" id="SM00382">
    <property type="entry name" value="AAA"/>
    <property type="match status" value="1"/>
</dbReference>
<dbReference type="EMBL" id="VXRG01000169">
    <property type="protein sequence ID" value="MXY95723.1"/>
    <property type="molecule type" value="Genomic_DNA"/>
</dbReference>
<dbReference type="PROSITE" id="PS50893">
    <property type="entry name" value="ABC_TRANSPORTER_2"/>
    <property type="match status" value="1"/>
</dbReference>
<evidence type="ECO:0000256" key="1">
    <source>
        <dbReference type="ARBA" id="ARBA00022448"/>
    </source>
</evidence>
<dbReference type="InterPro" id="IPR017871">
    <property type="entry name" value="ABC_transporter-like_CS"/>
</dbReference>
<dbReference type="GO" id="GO:0008643">
    <property type="term" value="P:carbohydrate transport"/>
    <property type="evidence" value="ECO:0007669"/>
    <property type="project" value="InterPro"/>
</dbReference>
<dbReference type="Gene3D" id="2.40.50.140">
    <property type="entry name" value="Nucleic acid-binding proteins"/>
    <property type="match status" value="1"/>
</dbReference>
<dbReference type="Pfam" id="PF00005">
    <property type="entry name" value="ABC_tran"/>
    <property type="match status" value="1"/>
</dbReference>
<dbReference type="SUPFAM" id="SSF52540">
    <property type="entry name" value="P-loop containing nucleoside triphosphate hydrolases"/>
    <property type="match status" value="1"/>
</dbReference>
<dbReference type="GO" id="GO:0016887">
    <property type="term" value="F:ATP hydrolysis activity"/>
    <property type="evidence" value="ECO:0007669"/>
    <property type="project" value="InterPro"/>
</dbReference>
<dbReference type="InterPro" id="IPR047641">
    <property type="entry name" value="ABC_transpr_MalK/UgpC-like"/>
</dbReference>
<dbReference type="Gene3D" id="2.40.50.100">
    <property type="match status" value="1"/>
</dbReference>
<dbReference type="PROSITE" id="PS00211">
    <property type="entry name" value="ABC_TRANSPORTER_1"/>
    <property type="match status" value="1"/>
</dbReference>